<keyword evidence="1" id="KW-0472">Membrane</keyword>
<dbReference type="AlphaFoldDB" id="M1Z7M6"/>
<dbReference type="EMBL" id="LT669839">
    <property type="protein sequence ID" value="SHD78070.1"/>
    <property type="molecule type" value="Genomic_DNA"/>
</dbReference>
<evidence type="ECO:0008006" key="4">
    <source>
        <dbReference type="Google" id="ProtNLM"/>
    </source>
</evidence>
<dbReference type="HOGENOM" id="CLU_086652_0_0_9"/>
<proteinExistence type="predicted"/>
<feature type="transmembrane region" description="Helical" evidence="1">
    <location>
        <begin position="9"/>
        <end position="26"/>
    </location>
</feature>
<dbReference type="Proteomes" id="UP000245423">
    <property type="component" value="Chromosome 1"/>
</dbReference>
<keyword evidence="1" id="KW-0812">Transmembrane</keyword>
<evidence type="ECO:0000256" key="1">
    <source>
        <dbReference type="SAM" id="Phobius"/>
    </source>
</evidence>
<protein>
    <recommendedName>
        <fullName evidence="4">Regulatory protein YycH-like domain-containing protein</fullName>
    </recommendedName>
</protein>
<dbReference type="OrthoDB" id="2388036at2"/>
<keyword evidence="3" id="KW-1185">Reference proteome</keyword>
<dbReference type="RefSeq" id="WP_005583832.1">
    <property type="nucleotide sequence ID" value="NZ_LT669839.1"/>
</dbReference>
<sequence length="282" mass="33022">MDWSKAKTILIVAFIITNILLVYVIMGENHISNEPTIKDEFIEDVIKLLKDKNITVSTQIPKDIPHLNAMTVEYENVNIQELNRNYFNNNGIIEQDGEDLAKIVKDDESILVINDRFIIYENKREREIYKDLDKDKAIQLSEEFISKGQFQASDMKLTFIKEDKGIFYLEYSKIYGDILVERTFTNFQIDKRGIKKFERLWLNEKDFGEVEIYISTAPKSILTLLGMQEAYGKTLADISLCYYFDPEKHDYLGEPKDAKQGKAVPAWRIQFDDGYKIFIDEY</sequence>
<keyword evidence="1" id="KW-1133">Transmembrane helix</keyword>
<name>M1Z7M6_9FIRM</name>
<reference evidence="2 3" key="1">
    <citation type="submission" date="2016-11" db="EMBL/GenBank/DDBJ databases">
        <authorList>
            <person name="Manzoor S."/>
        </authorList>
    </citation>
    <scope>NUCLEOTIDE SEQUENCE [LARGE SCALE GENOMIC DNA]</scope>
    <source>
        <strain evidence="2">Clostridium ultunense strain Esp</strain>
    </source>
</reference>
<gene>
    <name evidence="2" type="ORF">CUESP1_2734</name>
</gene>
<accession>M1Z7M6</accession>
<evidence type="ECO:0000313" key="3">
    <source>
        <dbReference type="Proteomes" id="UP000245423"/>
    </source>
</evidence>
<organism evidence="2 3">
    <name type="scientific">[Clostridium] ultunense Esp</name>
    <dbReference type="NCBI Taxonomy" id="1288971"/>
    <lineage>
        <taxon>Bacteria</taxon>
        <taxon>Bacillati</taxon>
        <taxon>Bacillota</taxon>
        <taxon>Tissierellia</taxon>
        <taxon>Tissierellales</taxon>
        <taxon>Tepidimicrobiaceae</taxon>
        <taxon>Schnuerera</taxon>
    </lineage>
</organism>
<evidence type="ECO:0000313" key="2">
    <source>
        <dbReference type="EMBL" id="SHD78070.1"/>
    </source>
</evidence>